<evidence type="ECO:0000256" key="1">
    <source>
        <dbReference type="ARBA" id="ARBA00022490"/>
    </source>
</evidence>
<dbReference type="Proteomes" id="UP000632154">
    <property type="component" value="Unassembled WGS sequence"/>
</dbReference>
<comment type="subcellular location">
    <subcellularLocation>
        <location evidence="8">Cytoplasm</location>
    </subcellularLocation>
</comment>
<evidence type="ECO:0000259" key="9">
    <source>
        <dbReference type="Pfam" id="PF12804"/>
    </source>
</evidence>
<feature type="binding site" evidence="8">
    <location>
        <position position="103"/>
    </location>
    <ligand>
        <name>Mg(2+)</name>
        <dbReference type="ChEBI" id="CHEBI:18420"/>
    </ligand>
</feature>
<keyword evidence="5 8" id="KW-0460">Magnesium</keyword>
<comment type="catalytic activity">
    <reaction evidence="8">
        <text>Mo-molybdopterin + GTP + H(+) = Mo-molybdopterin guanine dinucleotide + diphosphate</text>
        <dbReference type="Rhea" id="RHEA:34243"/>
        <dbReference type="ChEBI" id="CHEBI:15378"/>
        <dbReference type="ChEBI" id="CHEBI:33019"/>
        <dbReference type="ChEBI" id="CHEBI:37565"/>
        <dbReference type="ChEBI" id="CHEBI:71302"/>
        <dbReference type="ChEBI" id="CHEBI:71310"/>
        <dbReference type="EC" id="2.7.7.77"/>
    </reaction>
</comment>
<dbReference type="HAMAP" id="MF_00316">
    <property type="entry name" value="MobA"/>
    <property type="match status" value="1"/>
</dbReference>
<protein>
    <recommendedName>
        <fullName evidence="8">Probable molybdenum cofactor guanylyltransferase</fullName>
        <shortName evidence="8">MoCo guanylyltransferase</shortName>
        <ecNumber evidence="8">2.7.7.77</ecNumber>
    </recommendedName>
    <alternativeName>
        <fullName evidence="8">GTP:molybdopterin guanylyltransferase</fullName>
    </alternativeName>
    <alternativeName>
        <fullName evidence="8">Mo-MPT guanylyltransferase</fullName>
    </alternativeName>
    <alternativeName>
        <fullName evidence="8">Molybdopterin guanylyltransferase</fullName>
    </alternativeName>
    <alternativeName>
        <fullName evidence="8">Molybdopterin-guanine dinucleotide synthase</fullName>
        <shortName evidence="8">MGD synthase</shortName>
    </alternativeName>
</protein>
<dbReference type="InterPro" id="IPR029044">
    <property type="entry name" value="Nucleotide-diphossugar_trans"/>
</dbReference>
<organism evidence="10 11">
    <name type="scientific">Deinococcus piscis</name>
    <dbReference type="NCBI Taxonomy" id="394230"/>
    <lineage>
        <taxon>Bacteria</taxon>
        <taxon>Thermotogati</taxon>
        <taxon>Deinococcota</taxon>
        <taxon>Deinococci</taxon>
        <taxon>Deinococcales</taxon>
        <taxon>Deinococcaceae</taxon>
        <taxon>Deinococcus</taxon>
    </lineage>
</organism>
<keyword evidence="4 8" id="KW-0547">Nucleotide-binding</keyword>
<keyword evidence="10" id="KW-0548">Nucleotidyltransferase</keyword>
<dbReference type="InterPro" id="IPR025877">
    <property type="entry name" value="MobA-like_NTP_Trfase"/>
</dbReference>
<comment type="similarity">
    <text evidence="8">Belongs to the MobA family.</text>
</comment>
<comment type="cofactor">
    <cofactor evidence="8">
        <name>Mg(2+)</name>
        <dbReference type="ChEBI" id="CHEBI:18420"/>
    </cofactor>
</comment>
<feature type="binding site" evidence="8">
    <location>
        <position position="103"/>
    </location>
    <ligand>
        <name>GTP</name>
        <dbReference type="ChEBI" id="CHEBI:37565"/>
    </ligand>
</feature>
<feature type="binding site" evidence="8">
    <location>
        <position position="27"/>
    </location>
    <ligand>
        <name>GTP</name>
        <dbReference type="ChEBI" id="CHEBI:37565"/>
    </ligand>
</feature>
<name>A0ABQ3K3R7_9DEIO</name>
<evidence type="ECO:0000256" key="2">
    <source>
        <dbReference type="ARBA" id="ARBA00022679"/>
    </source>
</evidence>
<comment type="caution">
    <text evidence="10">The sequence shown here is derived from an EMBL/GenBank/DDBJ whole genome shotgun (WGS) entry which is preliminary data.</text>
</comment>
<keyword evidence="6 8" id="KW-0342">GTP-binding</keyword>
<evidence type="ECO:0000256" key="7">
    <source>
        <dbReference type="ARBA" id="ARBA00023150"/>
    </source>
</evidence>
<dbReference type="EMBL" id="BNAL01000004">
    <property type="protein sequence ID" value="GHF96389.1"/>
    <property type="molecule type" value="Genomic_DNA"/>
</dbReference>
<keyword evidence="3 8" id="KW-0479">Metal-binding</keyword>
<sequence length="200" mass="21029">MTVPIQVLDLTAVILAGGQSRRFGTDKALAQLGGQLLLERVAASLAECPRRLVLAPPGRYALPGWTVQPERRQGEGPLAGLETALAWAEAQAGPGWVALSGVDYPLLTPVVWQVLAAAVQPGELATGFLGTDTRPEPMPALYHTALRPRVTAVLDTGERRLRQPWLADGGTWLDPLAAGLLPGILADADTPAALQALDGQ</sequence>
<dbReference type="PANTHER" id="PTHR19136:SF81">
    <property type="entry name" value="MOLYBDENUM COFACTOR GUANYLYLTRANSFERASE"/>
    <property type="match status" value="1"/>
</dbReference>
<keyword evidence="2 8" id="KW-0808">Transferase</keyword>
<feature type="domain" description="MobA-like NTP transferase" evidence="9">
    <location>
        <begin position="12"/>
        <end position="163"/>
    </location>
</feature>
<evidence type="ECO:0000256" key="5">
    <source>
        <dbReference type="ARBA" id="ARBA00022842"/>
    </source>
</evidence>
<gene>
    <name evidence="8 10" type="primary">mobA</name>
    <name evidence="10" type="ORF">GCM10017783_05330</name>
</gene>
<keyword evidence="11" id="KW-1185">Reference proteome</keyword>
<dbReference type="CDD" id="cd02503">
    <property type="entry name" value="MobA"/>
    <property type="match status" value="1"/>
</dbReference>
<dbReference type="GO" id="GO:0016779">
    <property type="term" value="F:nucleotidyltransferase activity"/>
    <property type="evidence" value="ECO:0007669"/>
    <property type="project" value="UniProtKB-KW"/>
</dbReference>
<dbReference type="PANTHER" id="PTHR19136">
    <property type="entry name" value="MOLYBDENUM COFACTOR GUANYLYLTRANSFERASE"/>
    <property type="match status" value="1"/>
</dbReference>
<evidence type="ECO:0000256" key="4">
    <source>
        <dbReference type="ARBA" id="ARBA00022741"/>
    </source>
</evidence>
<reference evidence="11" key="1">
    <citation type="journal article" date="2019" name="Int. J. Syst. Evol. Microbiol.">
        <title>The Global Catalogue of Microorganisms (GCM) 10K type strain sequencing project: providing services to taxonomists for standard genome sequencing and annotation.</title>
        <authorList>
            <consortium name="The Broad Institute Genomics Platform"/>
            <consortium name="The Broad Institute Genome Sequencing Center for Infectious Disease"/>
            <person name="Wu L."/>
            <person name="Ma J."/>
        </authorList>
    </citation>
    <scope>NUCLEOTIDE SEQUENCE [LARGE SCALE GENOMIC DNA]</scope>
    <source>
        <strain evidence="11">CGMCC 1.18439</strain>
    </source>
</reference>
<dbReference type="Gene3D" id="3.90.550.10">
    <property type="entry name" value="Spore Coat Polysaccharide Biosynthesis Protein SpsA, Chain A"/>
    <property type="match status" value="1"/>
</dbReference>
<comment type="function">
    <text evidence="8">Transfers a GMP moiety from GTP to Mo-molybdopterin (Mo-MPT) cofactor (Moco or molybdenum cofactor) to form Mo-molybdopterin guanine dinucleotide (Mo-MGD) cofactor.</text>
</comment>
<comment type="caution">
    <text evidence="8">Lacks conserved residue(s) required for the propagation of feature annotation.</text>
</comment>
<accession>A0ABQ3K3R7</accession>
<proteinExistence type="inferred from homology"/>
<dbReference type="Pfam" id="PF12804">
    <property type="entry name" value="NTP_transf_3"/>
    <property type="match status" value="1"/>
</dbReference>
<evidence type="ECO:0000256" key="8">
    <source>
        <dbReference type="HAMAP-Rule" id="MF_00316"/>
    </source>
</evidence>
<feature type="binding site" evidence="8">
    <location>
        <begin position="15"/>
        <end position="17"/>
    </location>
    <ligand>
        <name>GTP</name>
        <dbReference type="ChEBI" id="CHEBI:37565"/>
    </ligand>
</feature>
<keyword evidence="1 8" id="KW-0963">Cytoplasm</keyword>
<evidence type="ECO:0000256" key="6">
    <source>
        <dbReference type="ARBA" id="ARBA00023134"/>
    </source>
</evidence>
<evidence type="ECO:0000256" key="3">
    <source>
        <dbReference type="ARBA" id="ARBA00022723"/>
    </source>
</evidence>
<evidence type="ECO:0000313" key="11">
    <source>
        <dbReference type="Proteomes" id="UP000632154"/>
    </source>
</evidence>
<dbReference type="InterPro" id="IPR013482">
    <property type="entry name" value="Molybde_CF_guanTrfase"/>
</dbReference>
<keyword evidence="7 8" id="KW-0501">Molybdenum cofactor biosynthesis</keyword>
<dbReference type="EC" id="2.7.7.77" evidence="8"/>
<evidence type="ECO:0000313" key="10">
    <source>
        <dbReference type="EMBL" id="GHF96389.1"/>
    </source>
</evidence>
<dbReference type="SUPFAM" id="SSF53448">
    <property type="entry name" value="Nucleotide-diphospho-sugar transferases"/>
    <property type="match status" value="1"/>
</dbReference>
<comment type="domain">
    <text evidence="8">The N-terminal domain determines nucleotide recognition and specific binding, while the C-terminal domain determines the specific binding to the target protein.</text>
</comment>